<dbReference type="Pfam" id="PF00069">
    <property type="entry name" value="Pkinase"/>
    <property type="match status" value="1"/>
</dbReference>
<keyword evidence="8" id="KW-0067">ATP-binding</keyword>
<dbReference type="PANTHER" id="PTHR22984:SF25">
    <property type="entry name" value="PROTEIN KINASE DOMAIN-CONTAINING PROTEIN"/>
    <property type="match status" value="1"/>
</dbReference>
<comment type="similarity">
    <text evidence="2">Belongs to the protein kinase superfamily. CAMK Ser/Thr protein kinase family. PIM subfamily.</text>
</comment>
<reference evidence="12 13" key="1">
    <citation type="submission" date="2014-04" db="EMBL/GenBank/DDBJ databases">
        <title>Genome evolution of avian class.</title>
        <authorList>
            <person name="Zhang G."/>
            <person name="Li C."/>
        </authorList>
    </citation>
    <scope>NUCLEOTIDE SEQUENCE [LARGE SCALE GENOMIC DNA]</scope>
    <source>
        <strain evidence="12">BGI_N310</strain>
    </source>
</reference>
<dbReference type="PANTHER" id="PTHR22984">
    <property type="entry name" value="SERINE/THREONINE-PROTEIN KINASE PIM"/>
    <property type="match status" value="1"/>
</dbReference>
<protein>
    <recommendedName>
        <fullName evidence="3">non-specific serine/threonine protein kinase</fullName>
        <ecNumber evidence="3">2.7.11.1</ecNumber>
    </recommendedName>
</protein>
<dbReference type="InterPro" id="IPR051138">
    <property type="entry name" value="PIM_Ser/Thr_kinase"/>
</dbReference>
<evidence type="ECO:0000313" key="13">
    <source>
        <dbReference type="Proteomes" id="UP000053537"/>
    </source>
</evidence>
<dbReference type="GO" id="GO:0005524">
    <property type="term" value="F:ATP binding"/>
    <property type="evidence" value="ECO:0007669"/>
    <property type="project" value="UniProtKB-KW"/>
</dbReference>
<organism evidence="12 13">
    <name type="scientific">Acanthisitta chloris</name>
    <name type="common">rifleman</name>
    <dbReference type="NCBI Taxonomy" id="57068"/>
    <lineage>
        <taxon>Eukaryota</taxon>
        <taxon>Metazoa</taxon>
        <taxon>Chordata</taxon>
        <taxon>Craniata</taxon>
        <taxon>Vertebrata</taxon>
        <taxon>Euteleostomi</taxon>
        <taxon>Archelosauria</taxon>
        <taxon>Archosauria</taxon>
        <taxon>Dinosauria</taxon>
        <taxon>Saurischia</taxon>
        <taxon>Theropoda</taxon>
        <taxon>Coelurosauria</taxon>
        <taxon>Aves</taxon>
        <taxon>Neognathae</taxon>
        <taxon>Neoaves</taxon>
        <taxon>Telluraves</taxon>
        <taxon>Australaves</taxon>
        <taxon>Passeriformes</taxon>
        <taxon>Acanthisittidae</taxon>
        <taxon>Acanthisitta</taxon>
    </lineage>
</organism>
<evidence type="ECO:0000256" key="4">
    <source>
        <dbReference type="ARBA" id="ARBA00022527"/>
    </source>
</evidence>
<dbReference type="Gene3D" id="1.10.510.10">
    <property type="entry name" value="Transferase(Phosphotransferase) domain 1"/>
    <property type="match status" value="1"/>
</dbReference>
<dbReference type="SUPFAM" id="SSF56112">
    <property type="entry name" value="Protein kinase-like (PK-like)"/>
    <property type="match status" value="1"/>
</dbReference>
<evidence type="ECO:0000256" key="9">
    <source>
        <dbReference type="ARBA" id="ARBA00047899"/>
    </source>
</evidence>
<keyword evidence="4" id="KW-0723">Serine/threonine-protein kinase</keyword>
<sequence length="90" mass="10187">PVGTPEYCPPEWILCRCCDGQSATAWSLGILLYGMICGEFPFNTNEEIVQGQLSFLPRVSQECQHLIRWCLSMQPSHGPSLEDLFSHSWL</sequence>
<evidence type="ECO:0000313" key="12">
    <source>
        <dbReference type="EMBL" id="KFP85819.1"/>
    </source>
</evidence>
<dbReference type="InterPro" id="IPR000719">
    <property type="entry name" value="Prot_kinase_dom"/>
</dbReference>
<comment type="catalytic activity">
    <reaction evidence="10">
        <text>L-seryl-[protein] + ATP = O-phospho-L-seryl-[protein] + ADP + H(+)</text>
        <dbReference type="Rhea" id="RHEA:17989"/>
        <dbReference type="Rhea" id="RHEA-COMP:9863"/>
        <dbReference type="Rhea" id="RHEA-COMP:11604"/>
        <dbReference type="ChEBI" id="CHEBI:15378"/>
        <dbReference type="ChEBI" id="CHEBI:29999"/>
        <dbReference type="ChEBI" id="CHEBI:30616"/>
        <dbReference type="ChEBI" id="CHEBI:83421"/>
        <dbReference type="ChEBI" id="CHEBI:456216"/>
        <dbReference type="EC" id="2.7.11.1"/>
    </reaction>
</comment>
<dbReference type="GO" id="GO:0043657">
    <property type="term" value="C:host cell"/>
    <property type="evidence" value="ECO:0007669"/>
    <property type="project" value="UniProtKB-SubCell"/>
</dbReference>
<dbReference type="InterPro" id="IPR011009">
    <property type="entry name" value="Kinase-like_dom_sf"/>
</dbReference>
<evidence type="ECO:0000256" key="3">
    <source>
        <dbReference type="ARBA" id="ARBA00012513"/>
    </source>
</evidence>
<dbReference type="GO" id="GO:0005737">
    <property type="term" value="C:cytoplasm"/>
    <property type="evidence" value="ECO:0007669"/>
    <property type="project" value="TreeGrafter"/>
</dbReference>
<evidence type="ECO:0000256" key="10">
    <source>
        <dbReference type="ARBA" id="ARBA00048679"/>
    </source>
</evidence>
<keyword evidence="5" id="KW-0808">Transferase</keyword>
<dbReference type="EC" id="2.7.11.1" evidence="3"/>
<evidence type="ECO:0000256" key="2">
    <source>
        <dbReference type="ARBA" id="ARBA00005505"/>
    </source>
</evidence>
<feature type="domain" description="Protein kinase" evidence="11">
    <location>
        <begin position="1"/>
        <end position="90"/>
    </location>
</feature>
<keyword evidence="7 12" id="KW-0418">Kinase</keyword>
<evidence type="ECO:0000256" key="7">
    <source>
        <dbReference type="ARBA" id="ARBA00022777"/>
    </source>
</evidence>
<comment type="catalytic activity">
    <reaction evidence="9">
        <text>L-threonyl-[protein] + ATP = O-phospho-L-threonyl-[protein] + ADP + H(+)</text>
        <dbReference type="Rhea" id="RHEA:46608"/>
        <dbReference type="Rhea" id="RHEA-COMP:11060"/>
        <dbReference type="Rhea" id="RHEA-COMP:11605"/>
        <dbReference type="ChEBI" id="CHEBI:15378"/>
        <dbReference type="ChEBI" id="CHEBI:30013"/>
        <dbReference type="ChEBI" id="CHEBI:30616"/>
        <dbReference type="ChEBI" id="CHEBI:61977"/>
        <dbReference type="ChEBI" id="CHEBI:456216"/>
        <dbReference type="EC" id="2.7.11.1"/>
    </reaction>
</comment>
<evidence type="ECO:0000259" key="11">
    <source>
        <dbReference type="PROSITE" id="PS50011"/>
    </source>
</evidence>
<keyword evidence="13" id="KW-1185">Reference proteome</keyword>
<dbReference type="Proteomes" id="UP000053537">
    <property type="component" value="Unassembled WGS sequence"/>
</dbReference>
<feature type="non-terminal residue" evidence="12">
    <location>
        <position position="90"/>
    </location>
</feature>
<evidence type="ECO:0000256" key="5">
    <source>
        <dbReference type="ARBA" id="ARBA00022679"/>
    </source>
</evidence>
<gene>
    <name evidence="12" type="ORF">N310_11303</name>
</gene>
<comment type="subcellular location">
    <subcellularLocation>
        <location evidence="1">Host cell</location>
    </subcellularLocation>
</comment>
<keyword evidence="6" id="KW-0547">Nucleotide-binding</keyword>
<name>A0A091NAD2_9PASS</name>
<dbReference type="EMBL" id="KK843884">
    <property type="protein sequence ID" value="KFP85819.1"/>
    <property type="molecule type" value="Genomic_DNA"/>
</dbReference>
<evidence type="ECO:0000256" key="1">
    <source>
        <dbReference type="ARBA" id="ARBA00004340"/>
    </source>
</evidence>
<evidence type="ECO:0000256" key="8">
    <source>
        <dbReference type="ARBA" id="ARBA00022840"/>
    </source>
</evidence>
<dbReference type="GO" id="GO:0004674">
    <property type="term" value="F:protein serine/threonine kinase activity"/>
    <property type="evidence" value="ECO:0007669"/>
    <property type="project" value="UniProtKB-KW"/>
</dbReference>
<dbReference type="AlphaFoldDB" id="A0A091NAD2"/>
<dbReference type="PROSITE" id="PS50011">
    <property type="entry name" value="PROTEIN_KINASE_DOM"/>
    <property type="match status" value="1"/>
</dbReference>
<accession>A0A091NAD2</accession>
<feature type="non-terminal residue" evidence="12">
    <location>
        <position position="1"/>
    </location>
</feature>
<proteinExistence type="inferred from homology"/>
<evidence type="ECO:0000256" key="6">
    <source>
        <dbReference type="ARBA" id="ARBA00022741"/>
    </source>
</evidence>